<gene>
    <name evidence="2" type="ORF">SDC9_158073</name>
</gene>
<evidence type="ECO:0000259" key="1">
    <source>
        <dbReference type="PROSITE" id="PS50887"/>
    </source>
</evidence>
<organism evidence="2">
    <name type="scientific">bioreactor metagenome</name>
    <dbReference type="NCBI Taxonomy" id="1076179"/>
    <lineage>
        <taxon>unclassified sequences</taxon>
        <taxon>metagenomes</taxon>
        <taxon>ecological metagenomes</taxon>
    </lineage>
</organism>
<dbReference type="InterPro" id="IPR029787">
    <property type="entry name" value="Nucleotide_cyclase"/>
</dbReference>
<dbReference type="AlphaFoldDB" id="A0A645FAY5"/>
<dbReference type="GO" id="GO:0005886">
    <property type="term" value="C:plasma membrane"/>
    <property type="evidence" value="ECO:0007669"/>
    <property type="project" value="TreeGrafter"/>
</dbReference>
<dbReference type="NCBIfam" id="TIGR00254">
    <property type="entry name" value="GGDEF"/>
    <property type="match status" value="1"/>
</dbReference>
<dbReference type="GO" id="GO:0052621">
    <property type="term" value="F:diguanylate cyclase activity"/>
    <property type="evidence" value="ECO:0007669"/>
    <property type="project" value="TreeGrafter"/>
</dbReference>
<dbReference type="PROSITE" id="PS50887">
    <property type="entry name" value="GGDEF"/>
    <property type="match status" value="1"/>
</dbReference>
<comment type="caution">
    <text evidence="2">The sequence shown here is derived from an EMBL/GenBank/DDBJ whole genome shotgun (WGS) entry which is preliminary data.</text>
</comment>
<dbReference type="InterPro" id="IPR043128">
    <property type="entry name" value="Rev_trsase/Diguanyl_cyclase"/>
</dbReference>
<dbReference type="Gene3D" id="3.30.70.270">
    <property type="match status" value="1"/>
</dbReference>
<feature type="domain" description="GGDEF" evidence="1">
    <location>
        <begin position="19"/>
        <end position="167"/>
    </location>
</feature>
<proteinExistence type="predicted"/>
<dbReference type="Pfam" id="PF00990">
    <property type="entry name" value="GGDEF"/>
    <property type="match status" value="1"/>
</dbReference>
<dbReference type="PANTHER" id="PTHR45138">
    <property type="entry name" value="REGULATORY COMPONENTS OF SENSORY TRANSDUCTION SYSTEM"/>
    <property type="match status" value="1"/>
</dbReference>
<reference evidence="2" key="1">
    <citation type="submission" date="2019-08" db="EMBL/GenBank/DDBJ databases">
        <authorList>
            <person name="Kucharzyk K."/>
            <person name="Murdoch R.W."/>
            <person name="Higgins S."/>
            <person name="Loffler F."/>
        </authorList>
    </citation>
    <scope>NUCLEOTIDE SEQUENCE</scope>
</reference>
<evidence type="ECO:0000313" key="2">
    <source>
        <dbReference type="EMBL" id="MPN10776.1"/>
    </source>
</evidence>
<dbReference type="EMBL" id="VSSQ01056952">
    <property type="protein sequence ID" value="MPN10776.1"/>
    <property type="molecule type" value="Genomic_DNA"/>
</dbReference>
<accession>A0A645FAY5</accession>
<dbReference type="InterPro" id="IPR000160">
    <property type="entry name" value="GGDEF_dom"/>
</dbReference>
<sequence length="167" mass="18714">MPGNAAIQSKLSYVVHTEEAFTLIYLDLDNFKAYNDAYGFTNGDKMIKIVADTMQECCIEEDFFGHIGGDDFVIITHALNIQKLCDEIILVFSRAIKPLYSEEDWNQGYIVSTNRNGFFDQFPIATLSIAAVRCGTGDFNNMENLSQKITHAKKKCKQIIGNAVVIV</sequence>
<dbReference type="CDD" id="cd01949">
    <property type="entry name" value="GGDEF"/>
    <property type="match status" value="1"/>
</dbReference>
<name>A0A645FAY5_9ZZZZ</name>
<dbReference type="PANTHER" id="PTHR45138:SF9">
    <property type="entry name" value="DIGUANYLATE CYCLASE DGCM-RELATED"/>
    <property type="match status" value="1"/>
</dbReference>
<dbReference type="GO" id="GO:1902201">
    <property type="term" value="P:negative regulation of bacterial-type flagellum-dependent cell motility"/>
    <property type="evidence" value="ECO:0007669"/>
    <property type="project" value="TreeGrafter"/>
</dbReference>
<dbReference type="InterPro" id="IPR050469">
    <property type="entry name" value="Diguanylate_Cyclase"/>
</dbReference>
<dbReference type="SMART" id="SM00267">
    <property type="entry name" value="GGDEF"/>
    <property type="match status" value="1"/>
</dbReference>
<protein>
    <recommendedName>
        <fullName evidence="1">GGDEF domain-containing protein</fullName>
    </recommendedName>
</protein>
<dbReference type="GO" id="GO:0043709">
    <property type="term" value="P:cell adhesion involved in single-species biofilm formation"/>
    <property type="evidence" value="ECO:0007669"/>
    <property type="project" value="TreeGrafter"/>
</dbReference>
<dbReference type="SUPFAM" id="SSF55073">
    <property type="entry name" value="Nucleotide cyclase"/>
    <property type="match status" value="1"/>
</dbReference>